<dbReference type="PANTHER" id="PTHR47313:SF1">
    <property type="entry name" value="RIBOSOMAL RNA LARGE SUBUNIT METHYLTRANSFERASE K_L"/>
    <property type="match status" value="1"/>
</dbReference>
<gene>
    <name evidence="5" type="ORF">GT409_13650</name>
</gene>
<dbReference type="InterPro" id="IPR002052">
    <property type="entry name" value="DNA_methylase_N6_adenine_CS"/>
</dbReference>
<evidence type="ECO:0000313" key="6">
    <source>
        <dbReference type="Proteomes" id="UP000464954"/>
    </source>
</evidence>
<dbReference type="InterPro" id="IPR054170">
    <property type="entry name" value="RlmL_1st"/>
</dbReference>
<dbReference type="SUPFAM" id="SSF53335">
    <property type="entry name" value="S-adenosyl-L-methionine-dependent methyltransferases"/>
    <property type="match status" value="1"/>
</dbReference>
<dbReference type="Gene3D" id="3.40.50.150">
    <property type="entry name" value="Vaccinia Virus protein VP39"/>
    <property type="match status" value="1"/>
</dbReference>
<dbReference type="GO" id="GO:0008990">
    <property type="term" value="F:rRNA (guanine-N2-)-methyltransferase activity"/>
    <property type="evidence" value="ECO:0007669"/>
    <property type="project" value="TreeGrafter"/>
</dbReference>
<dbReference type="InterPro" id="IPR029063">
    <property type="entry name" value="SAM-dependent_MTases_sf"/>
</dbReference>
<dbReference type="PROSITE" id="PS00092">
    <property type="entry name" value="N6_MTASE"/>
    <property type="match status" value="1"/>
</dbReference>
<proteinExistence type="predicted"/>
<dbReference type="Gene3D" id="3.30.2130.30">
    <property type="match status" value="1"/>
</dbReference>
<dbReference type="KEGG" id="taer:GT409_13650"/>
<dbReference type="Pfam" id="PF01170">
    <property type="entry name" value="UPF0020"/>
    <property type="match status" value="1"/>
</dbReference>
<evidence type="ECO:0000256" key="2">
    <source>
        <dbReference type="ARBA" id="ARBA00022679"/>
    </source>
</evidence>
<dbReference type="CDD" id="cd11715">
    <property type="entry name" value="THUMP_AdoMetMT"/>
    <property type="match status" value="1"/>
</dbReference>
<dbReference type="InterPro" id="IPR004114">
    <property type="entry name" value="THUMP_dom"/>
</dbReference>
<feature type="domain" description="THUMP" evidence="4">
    <location>
        <begin position="49"/>
        <end position="161"/>
    </location>
</feature>
<evidence type="ECO:0000256" key="1">
    <source>
        <dbReference type="ARBA" id="ARBA00022603"/>
    </source>
</evidence>
<dbReference type="GO" id="GO:0070043">
    <property type="term" value="F:rRNA (guanine-N7-)-methyltransferase activity"/>
    <property type="evidence" value="ECO:0007669"/>
    <property type="project" value="TreeGrafter"/>
</dbReference>
<dbReference type="RefSeq" id="WP_160629614.1">
    <property type="nucleotide sequence ID" value="NZ_CP047593.1"/>
</dbReference>
<reference evidence="5 6" key="1">
    <citation type="submission" date="2020-01" db="EMBL/GenBank/DDBJ databases">
        <title>Ponticoccus aerotolerans gen. nov., sp. nov., an anaerobic bacterium and proposal of Ponticoccusceae fam. nov., Ponticoccusles ord. nov. and Ponticoccuse classis nov. in the phylum Kiritimatiellaeota.</title>
        <authorList>
            <person name="Zhou L.Y."/>
            <person name="Du Z.J."/>
        </authorList>
    </citation>
    <scope>NUCLEOTIDE SEQUENCE [LARGE SCALE GENOMIC DNA]</scope>
    <source>
        <strain evidence="5 6">S-5007</strain>
    </source>
</reference>
<evidence type="ECO:0000313" key="5">
    <source>
        <dbReference type="EMBL" id="QHI70437.1"/>
    </source>
</evidence>
<organism evidence="5 6">
    <name type="scientific">Tichowtungia aerotolerans</name>
    <dbReference type="NCBI Taxonomy" id="2697043"/>
    <lineage>
        <taxon>Bacteria</taxon>
        <taxon>Pseudomonadati</taxon>
        <taxon>Kiritimatiellota</taxon>
        <taxon>Tichowtungiia</taxon>
        <taxon>Tichowtungiales</taxon>
        <taxon>Tichowtungiaceae</taxon>
        <taxon>Tichowtungia</taxon>
    </lineage>
</organism>
<keyword evidence="1 5" id="KW-0489">Methyltransferase</keyword>
<evidence type="ECO:0000259" key="4">
    <source>
        <dbReference type="PROSITE" id="PS51165"/>
    </source>
</evidence>
<sequence>MYQYQQRNQYFAQVSGGFEELAEAELRALGARAIRPDYRGFHFKADPETLYRINYTSRLIIRVLAPLLTFDCHSDKYLHLTAKKIDWSQFISTRETFAVNAVTSNTPSLKHSQYAALKVKDAVCDYFRDKTGERPSVDVQDPDLGIHLFVRNNRATISIDTSGGSLHKRGYRKASVEAPMAETLAAAIIQLSEWDGERPLIDPMCGSGTLLCEAAMKACCIPAGFLRLKWGFFYLPDFDSTAWKKVKSVADAEMRPLPSGLISGSDISRDAVRAACSNLNQLPGTKDRFQCLEKNVFDFPGIENSTIVVNPPYGVRLGSREKAEKLMKDFGDFLKQRCTGSTAYIYTGDRKLLKKVGLKPEWKKDLNNGGLEGVLGKLELY</sequence>
<dbReference type="Pfam" id="PF02926">
    <property type="entry name" value="THUMP"/>
    <property type="match status" value="1"/>
</dbReference>
<accession>A0A6P1M969</accession>
<dbReference type="Pfam" id="PF22020">
    <property type="entry name" value="RlmL_1st"/>
    <property type="match status" value="1"/>
</dbReference>
<protein>
    <submittedName>
        <fullName evidence="5">Class I SAM-dependent RNA methyltransferase</fullName>
    </submittedName>
</protein>
<dbReference type="PROSITE" id="PS51165">
    <property type="entry name" value="THUMP"/>
    <property type="match status" value="1"/>
</dbReference>
<keyword evidence="6" id="KW-1185">Reference proteome</keyword>
<keyword evidence="3" id="KW-0694">RNA-binding</keyword>
<keyword evidence="2 5" id="KW-0808">Transferase</keyword>
<dbReference type="PANTHER" id="PTHR47313">
    <property type="entry name" value="RIBOSOMAL RNA LARGE SUBUNIT METHYLTRANSFERASE K/L"/>
    <property type="match status" value="1"/>
</dbReference>
<dbReference type="InterPro" id="IPR000241">
    <property type="entry name" value="RlmKL-like_Mtase"/>
</dbReference>
<dbReference type="SUPFAM" id="SSF143437">
    <property type="entry name" value="THUMP domain-like"/>
    <property type="match status" value="1"/>
</dbReference>
<name>A0A6P1M969_9BACT</name>
<dbReference type="Proteomes" id="UP000464954">
    <property type="component" value="Chromosome"/>
</dbReference>
<dbReference type="AlphaFoldDB" id="A0A6P1M969"/>
<dbReference type="SMART" id="SM00981">
    <property type="entry name" value="THUMP"/>
    <property type="match status" value="1"/>
</dbReference>
<evidence type="ECO:0000256" key="3">
    <source>
        <dbReference type="PROSITE-ProRule" id="PRU00529"/>
    </source>
</evidence>
<dbReference type="EMBL" id="CP047593">
    <property type="protein sequence ID" value="QHI70437.1"/>
    <property type="molecule type" value="Genomic_DNA"/>
</dbReference>
<dbReference type="GO" id="GO:0003723">
    <property type="term" value="F:RNA binding"/>
    <property type="evidence" value="ECO:0007669"/>
    <property type="project" value="UniProtKB-UniRule"/>
</dbReference>